<dbReference type="RefSeq" id="XP_068138199.1">
    <property type="nucleotide sequence ID" value="XM_068282098.1"/>
</dbReference>
<dbReference type="GeneID" id="94582747"/>
<evidence type="ECO:0000256" key="1">
    <source>
        <dbReference type="SAM" id="Phobius"/>
    </source>
</evidence>
<accession>A0A1D8N7Y1</accession>
<dbReference type="EMBL" id="CP017554">
    <property type="protein sequence ID" value="AOW01748.1"/>
    <property type="molecule type" value="Genomic_DNA"/>
</dbReference>
<sequence>MFCSQSSKHTVSSHGTILGCISTVLYCFIALSYQCTASKCLEHVLKLKHSMYSVGSQIEPGTYVQPSTQKLSFYGSSGRCLGCLNLVRACDEHCSCTISTSVPGTPCTRLMSCTWIYYALYRIYIPVLNCQEVQYDWADEPLVVVRFTQPEKTLTPRAGTHSSRGLIWDLMTQEPCDSYCTGPRMLFSIIPHFGELKTPQTRDVPHPCMAAPITCSDFL</sequence>
<evidence type="ECO:0000313" key="3">
    <source>
        <dbReference type="Proteomes" id="UP000182444"/>
    </source>
</evidence>
<reference evidence="2 3" key="1">
    <citation type="journal article" date="2016" name="PLoS ONE">
        <title>Sequence Assembly of Yarrowia lipolytica Strain W29/CLIB89 Shows Transposable Element Diversity.</title>
        <authorList>
            <person name="Magnan C."/>
            <person name="Yu J."/>
            <person name="Chang I."/>
            <person name="Jahn E."/>
            <person name="Kanomata Y."/>
            <person name="Wu J."/>
            <person name="Zeller M."/>
            <person name="Oakes M."/>
            <person name="Baldi P."/>
            <person name="Sandmeyer S."/>
        </authorList>
    </citation>
    <scope>NUCLEOTIDE SEQUENCE [LARGE SCALE GENOMIC DNA]</scope>
    <source>
        <strain evidence="3">CLIB89(W29)</strain>
    </source>
</reference>
<keyword evidence="1" id="KW-0812">Transmembrane</keyword>
<evidence type="ECO:0000313" key="2">
    <source>
        <dbReference type="EMBL" id="AOW01748.1"/>
    </source>
</evidence>
<keyword evidence="1" id="KW-0472">Membrane</keyword>
<keyword evidence="1" id="KW-1133">Transmembrane helix</keyword>
<dbReference type="Proteomes" id="UP000182444">
    <property type="component" value="Chromosome 1B"/>
</dbReference>
<name>A0A1D8N7Y1_YARLL</name>
<organism evidence="2 3">
    <name type="scientific">Yarrowia lipolytica</name>
    <name type="common">Candida lipolytica</name>
    <dbReference type="NCBI Taxonomy" id="4952"/>
    <lineage>
        <taxon>Eukaryota</taxon>
        <taxon>Fungi</taxon>
        <taxon>Dikarya</taxon>
        <taxon>Ascomycota</taxon>
        <taxon>Saccharomycotina</taxon>
        <taxon>Dipodascomycetes</taxon>
        <taxon>Dipodascales</taxon>
        <taxon>Dipodascales incertae sedis</taxon>
        <taxon>Yarrowia</taxon>
    </lineage>
</organism>
<protein>
    <submittedName>
        <fullName evidence="2">Uncharacterized protein</fullName>
    </submittedName>
</protein>
<proteinExistence type="predicted"/>
<feature type="transmembrane region" description="Helical" evidence="1">
    <location>
        <begin position="12"/>
        <end position="33"/>
    </location>
</feature>
<dbReference type="VEuPathDB" id="FungiDB:YALI1_B20359g"/>
<dbReference type="AlphaFoldDB" id="A0A1D8N7Y1"/>
<gene>
    <name evidence="2" type="ORF">YALI1_B20359g</name>
</gene>